<dbReference type="RefSeq" id="XP_020046527.1">
    <property type="nucleotide sequence ID" value="XM_020195035.1"/>
</dbReference>
<gene>
    <name evidence="6" type="ORF">ASCRUDRAFT_8973</name>
</gene>
<reference evidence="7" key="1">
    <citation type="submission" date="2016-05" db="EMBL/GenBank/DDBJ databases">
        <title>Comparative genomics of biotechnologically important yeasts.</title>
        <authorList>
            <consortium name="DOE Joint Genome Institute"/>
            <person name="Riley R."/>
            <person name="Haridas S."/>
            <person name="Wolfe K.H."/>
            <person name="Lopes M.R."/>
            <person name="Hittinger C.T."/>
            <person name="Goker M."/>
            <person name="Salamov A."/>
            <person name="Wisecaver J."/>
            <person name="Long T.M."/>
            <person name="Aerts A.L."/>
            <person name="Barry K."/>
            <person name="Choi C."/>
            <person name="Clum A."/>
            <person name="Coughlan A.Y."/>
            <person name="Deshpande S."/>
            <person name="Douglass A.P."/>
            <person name="Hanson S.J."/>
            <person name="Klenk H.-P."/>
            <person name="Labutti K."/>
            <person name="Lapidus A."/>
            <person name="Lindquist E."/>
            <person name="Lipzen A."/>
            <person name="Meier-Kolthoff J.P."/>
            <person name="Ohm R.A."/>
            <person name="Otillar R.P."/>
            <person name="Pangilinan J."/>
            <person name="Peng Y."/>
            <person name="Rokas A."/>
            <person name="Rosa C.A."/>
            <person name="Scheuner C."/>
            <person name="Sibirny A.A."/>
            <person name="Slot J.C."/>
            <person name="Stielow J.B."/>
            <person name="Sun H."/>
            <person name="Kurtzman C.P."/>
            <person name="Blackwell M."/>
            <person name="Grigoriev I.V."/>
            <person name="Jeffries T.W."/>
        </authorList>
    </citation>
    <scope>NUCLEOTIDE SEQUENCE [LARGE SCALE GENOMIC DNA]</scope>
    <source>
        <strain evidence="7">DSM 1968</strain>
    </source>
</reference>
<dbReference type="PIRSF" id="PIRSF006060">
    <property type="entry name" value="AA_transporter"/>
    <property type="match status" value="1"/>
</dbReference>
<organism evidence="6 7">
    <name type="scientific">Ascoidea rubescens DSM 1968</name>
    <dbReference type="NCBI Taxonomy" id="1344418"/>
    <lineage>
        <taxon>Eukaryota</taxon>
        <taxon>Fungi</taxon>
        <taxon>Dikarya</taxon>
        <taxon>Ascomycota</taxon>
        <taxon>Saccharomycotina</taxon>
        <taxon>Saccharomycetes</taxon>
        <taxon>Ascoideaceae</taxon>
        <taxon>Ascoidea</taxon>
    </lineage>
</organism>
<feature type="transmembrane region" description="Helical" evidence="5">
    <location>
        <begin position="138"/>
        <end position="166"/>
    </location>
</feature>
<dbReference type="InterPro" id="IPR050598">
    <property type="entry name" value="AminoAcid_Transporter"/>
</dbReference>
<feature type="transmembrane region" description="Helical" evidence="5">
    <location>
        <begin position="343"/>
        <end position="362"/>
    </location>
</feature>
<dbReference type="GeneID" id="30968671"/>
<dbReference type="Proteomes" id="UP000095038">
    <property type="component" value="Unassembled WGS sequence"/>
</dbReference>
<evidence type="ECO:0000256" key="3">
    <source>
        <dbReference type="ARBA" id="ARBA00022989"/>
    </source>
</evidence>
<dbReference type="EMBL" id="KV454483">
    <property type="protein sequence ID" value="ODV60220.1"/>
    <property type="molecule type" value="Genomic_DNA"/>
</dbReference>
<dbReference type="AlphaFoldDB" id="A0A1D2VFC4"/>
<dbReference type="InParanoid" id="A0A1D2VFC4"/>
<comment type="subcellular location">
    <subcellularLocation>
        <location evidence="1">Membrane</location>
        <topology evidence="1">Multi-pass membrane protein</topology>
    </subcellularLocation>
</comment>
<evidence type="ECO:0000256" key="2">
    <source>
        <dbReference type="ARBA" id="ARBA00022692"/>
    </source>
</evidence>
<accession>A0A1D2VFC4</accession>
<sequence>MSSIVSKILGDSSSRGKDVELVHSISEVDNNHSSDTEEVDLKDGGAPLESSNPLGYNVNAISTVVFILQGIVGTGIFATPGSILKSMGSIGSTYCLWIGCFFIQLFNVFVYIEFVTYYKKRNGGDVAYLEQAYPKPQYLIPTTFAAVQVVLSFITSSALAFGRYILEASDIEQTDWNYRGIALGCLTFACIFVSISTKWSLRLQNVLGYVKLFFMLFIVILGWVALGKHTHIENPRQNFHDTWDGTTTDGNAIANAIIKVTFSYGGYAYAFGVAAEHSNGGKSLVKTFTFFVPLSVSIIFVLYILILTSYYTGSSIEEIKASSNSIAALLFRNAFENKHATKFLNVMVSLSAFGHLITVVLSHSRSLRECGRQGVLPFPRFWTQIRPFGTPVGPIFIIWLVNSIMIVGPPAGSAYNFIVDLGSYSSTIFSFALIVGLLKVRKERKRRGLGRGEFKVPTVFLFVAMFFQLFVLAVTFVPPADGTLIGSDVTFFYATYPLVVFGILLLCVLYYVVWRFVLPKAGNYVHREIIYKLDNGELGNTIVKVPIKDVEQWDAEHSAKAQ</sequence>
<feature type="transmembrane region" description="Helical" evidence="5">
    <location>
        <begin position="60"/>
        <end position="84"/>
    </location>
</feature>
<keyword evidence="4 5" id="KW-0472">Membrane</keyword>
<feature type="transmembrane region" description="Helical" evidence="5">
    <location>
        <begin position="96"/>
        <end position="118"/>
    </location>
</feature>
<evidence type="ECO:0000256" key="5">
    <source>
        <dbReference type="SAM" id="Phobius"/>
    </source>
</evidence>
<dbReference type="STRING" id="1344418.A0A1D2VFC4"/>
<feature type="transmembrane region" description="Helical" evidence="5">
    <location>
        <begin position="207"/>
        <end position="226"/>
    </location>
</feature>
<dbReference type="OrthoDB" id="5982228at2759"/>
<evidence type="ECO:0000256" key="1">
    <source>
        <dbReference type="ARBA" id="ARBA00004141"/>
    </source>
</evidence>
<keyword evidence="2 5" id="KW-0812">Transmembrane</keyword>
<evidence type="ECO:0000313" key="7">
    <source>
        <dbReference type="Proteomes" id="UP000095038"/>
    </source>
</evidence>
<protein>
    <submittedName>
        <fullName evidence="6">High affinity methionine permease</fullName>
    </submittedName>
</protein>
<name>A0A1D2VFC4_9ASCO</name>
<keyword evidence="7" id="KW-1185">Reference proteome</keyword>
<feature type="transmembrane region" description="Helical" evidence="5">
    <location>
        <begin position="178"/>
        <end position="195"/>
    </location>
</feature>
<keyword evidence="3 5" id="KW-1133">Transmembrane helix</keyword>
<evidence type="ECO:0000313" key="6">
    <source>
        <dbReference type="EMBL" id="ODV60220.1"/>
    </source>
</evidence>
<proteinExistence type="predicted"/>
<dbReference type="PANTHER" id="PTHR11785">
    <property type="entry name" value="AMINO ACID TRANSPORTER"/>
    <property type="match status" value="1"/>
</dbReference>
<feature type="transmembrane region" description="Helical" evidence="5">
    <location>
        <begin position="288"/>
        <end position="311"/>
    </location>
</feature>
<dbReference type="Pfam" id="PF13520">
    <property type="entry name" value="AA_permease_2"/>
    <property type="match status" value="1"/>
</dbReference>
<dbReference type="GO" id="GO:0015179">
    <property type="term" value="F:L-amino acid transmembrane transporter activity"/>
    <property type="evidence" value="ECO:0007669"/>
    <property type="project" value="TreeGrafter"/>
</dbReference>
<dbReference type="InterPro" id="IPR002293">
    <property type="entry name" value="AA/rel_permease1"/>
</dbReference>
<dbReference type="GO" id="GO:0016020">
    <property type="term" value="C:membrane"/>
    <property type="evidence" value="ECO:0007669"/>
    <property type="project" value="UniProtKB-SubCell"/>
</dbReference>
<dbReference type="Gene3D" id="1.20.1740.10">
    <property type="entry name" value="Amino acid/polyamine transporter I"/>
    <property type="match status" value="1"/>
</dbReference>
<feature type="transmembrane region" description="Helical" evidence="5">
    <location>
        <begin position="388"/>
        <end position="408"/>
    </location>
</feature>
<feature type="transmembrane region" description="Helical" evidence="5">
    <location>
        <begin position="490"/>
        <end position="513"/>
    </location>
</feature>
<dbReference type="PANTHER" id="PTHR11785:SF353">
    <property type="entry name" value="METHIONINE TRANSPORTER (EUROFUNG)"/>
    <property type="match status" value="1"/>
</dbReference>
<evidence type="ECO:0000256" key="4">
    <source>
        <dbReference type="ARBA" id="ARBA00023136"/>
    </source>
</evidence>
<feature type="transmembrane region" description="Helical" evidence="5">
    <location>
        <begin position="414"/>
        <end position="438"/>
    </location>
</feature>
<feature type="transmembrane region" description="Helical" evidence="5">
    <location>
        <begin position="459"/>
        <end position="478"/>
    </location>
</feature>